<evidence type="ECO:0000256" key="2">
    <source>
        <dbReference type="ARBA" id="ARBA00022676"/>
    </source>
</evidence>
<dbReference type="InterPro" id="IPR029044">
    <property type="entry name" value="Nucleotide-diphossugar_trans"/>
</dbReference>
<organism evidence="5 6">
    <name type="scientific">Neiella litorisoli</name>
    <dbReference type="NCBI Taxonomy" id="2771431"/>
    <lineage>
        <taxon>Bacteria</taxon>
        <taxon>Pseudomonadati</taxon>
        <taxon>Pseudomonadota</taxon>
        <taxon>Gammaproteobacteria</taxon>
        <taxon>Alteromonadales</taxon>
        <taxon>Echinimonadaceae</taxon>
        <taxon>Neiella</taxon>
    </lineage>
</organism>
<dbReference type="RefSeq" id="WP_191145626.1">
    <property type="nucleotide sequence ID" value="NZ_JACXAF010000019.1"/>
</dbReference>
<comment type="caution">
    <text evidence="5">The sequence shown here is derived from an EMBL/GenBank/DDBJ whole genome shotgun (WGS) entry which is preliminary data.</text>
</comment>
<evidence type="ECO:0000256" key="1">
    <source>
        <dbReference type="ARBA" id="ARBA00006739"/>
    </source>
</evidence>
<evidence type="ECO:0000313" key="5">
    <source>
        <dbReference type="EMBL" id="MBD1390556.1"/>
    </source>
</evidence>
<feature type="domain" description="Glycosyltransferase 2-like" evidence="4">
    <location>
        <begin position="14"/>
        <end position="139"/>
    </location>
</feature>
<dbReference type="Pfam" id="PF00535">
    <property type="entry name" value="Glycos_transf_2"/>
    <property type="match status" value="1"/>
</dbReference>
<dbReference type="PANTHER" id="PTHR43179">
    <property type="entry name" value="RHAMNOSYLTRANSFERASE WBBL"/>
    <property type="match status" value="1"/>
</dbReference>
<keyword evidence="3" id="KW-0808">Transferase</keyword>
<dbReference type="AlphaFoldDB" id="A0A8J6UGQ5"/>
<sequence>MTVLTSQVEAKIIVIIPTYNDNARLVQCLKAIDQQTLDKSLFKVIVVDNGSSQPPELPAGLAINVNLWFESKPGSYAARNKALNGSKAEFYAFTDSDCKPDPDWLQAAYEVLSQSSCDAVSGPIELFCHDDNNPKAIELIDLLKGFPQQKTIHQQHYSPTANLIVKAKCFDEVGLFNDNLKSGGDKEWCLRLHQQGGVLIYDQRVKIRHPARDTFQQYLTKQRRIAHGAWARRDSDPLMKKYTGVHGIVTGIMPPVRKGYDFLTRFPQAKISTRLKAIICFYAVNLYSVKERLKCRFGLVQSVERN</sequence>
<dbReference type="Proteomes" id="UP000638014">
    <property type="component" value="Unassembled WGS sequence"/>
</dbReference>
<name>A0A8J6UGQ5_9GAMM</name>
<dbReference type="SUPFAM" id="SSF53448">
    <property type="entry name" value="Nucleotide-diphospho-sugar transferases"/>
    <property type="match status" value="1"/>
</dbReference>
<keyword evidence="2" id="KW-0328">Glycosyltransferase</keyword>
<dbReference type="PANTHER" id="PTHR43179:SF12">
    <property type="entry name" value="GALACTOFURANOSYLTRANSFERASE GLFT2"/>
    <property type="match status" value="1"/>
</dbReference>
<proteinExistence type="inferred from homology"/>
<accession>A0A8J6UGQ5</accession>
<evidence type="ECO:0000256" key="3">
    <source>
        <dbReference type="ARBA" id="ARBA00022679"/>
    </source>
</evidence>
<keyword evidence="6" id="KW-1185">Reference proteome</keyword>
<dbReference type="EMBL" id="JACXAF010000019">
    <property type="protein sequence ID" value="MBD1390556.1"/>
    <property type="molecule type" value="Genomic_DNA"/>
</dbReference>
<protein>
    <submittedName>
        <fullName evidence="5">Glycosyltransferase</fullName>
    </submittedName>
</protein>
<comment type="similarity">
    <text evidence="1">Belongs to the glycosyltransferase 2 family.</text>
</comment>
<dbReference type="GO" id="GO:0016757">
    <property type="term" value="F:glycosyltransferase activity"/>
    <property type="evidence" value="ECO:0007669"/>
    <property type="project" value="UniProtKB-KW"/>
</dbReference>
<gene>
    <name evidence="5" type="ORF">IC617_14050</name>
</gene>
<dbReference type="Gene3D" id="3.90.550.10">
    <property type="entry name" value="Spore Coat Polysaccharide Biosynthesis Protein SpsA, Chain A"/>
    <property type="match status" value="1"/>
</dbReference>
<dbReference type="InterPro" id="IPR001173">
    <property type="entry name" value="Glyco_trans_2-like"/>
</dbReference>
<evidence type="ECO:0000259" key="4">
    <source>
        <dbReference type="Pfam" id="PF00535"/>
    </source>
</evidence>
<reference evidence="5" key="1">
    <citation type="submission" date="2020-09" db="EMBL/GenBank/DDBJ databases">
        <title>A novel bacterium of genus Neiella, isolated from South China Sea.</title>
        <authorList>
            <person name="Huang H."/>
            <person name="Mo K."/>
            <person name="Hu Y."/>
        </authorList>
    </citation>
    <scope>NUCLEOTIDE SEQUENCE</scope>
    <source>
        <strain evidence="5">HB171785</strain>
    </source>
</reference>
<evidence type="ECO:0000313" key="6">
    <source>
        <dbReference type="Proteomes" id="UP000638014"/>
    </source>
</evidence>